<proteinExistence type="predicted"/>
<dbReference type="GO" id="GO:0003676">
    <property type="term" value="F:nucleic acid binding"/>
    <property type="evidence" value="ECO:0007669"/>
    <property type="project" value="InterPro"/>
</dbReference>
<evidence type="ECO:0000256" key="2">
    <source>
        <dbReference type="ARBA" id="ARBA00022801"/>
    </source>
</evidence>
<dbReference type="GO" id="GO:0008408">
    <property type="term" value="F:3'-5' exonuclease activity"/>
    <property type="evidence" value="ECO:0007669"/>
    <property type="project" value="InterPro"/>
</dbReference>
<organism evidence="4 5">
    <name type="scientific">Tetracentron sinense</name>
    <name type="common">Spur-leaf</name>
    <dbReference type="NCBI Taxonomy" id="13715"/>
    <lineage>
        <taxon>Eukaryota</taxon>
        <taxon>Viridiplantae</taxon>
        <taxon>Streptophyta</taxon>
        <taxon>Embryophyta</taxon>
        <taxon>Tracheophyta</taxon>
        <taxon>Spermatophyta</taxon>
        <taxon>Magnoliopsida</taxon>
        <taxon>Trochodendrales</taxon>
        <taxon>Trochodendraceae</taxon>
        <taxon>Tetracentron</taxon>
    </lineage>
</organism>
<dbReference type="OMA" id="AYVCFEL"/>
<sequence>MNGEDISMTDADRRIFFIDFFGNRVTTTVTSTPSVLRKWIRSTWYFRRFYRTRLIVGLGVQWNPDFDSCSDNPAATLQLCVGCHCIIFQLSHANYVPRLLVRFLSDPTTTFVGIWNSSDSDKLFWSRHHLVVKPPLDLRFHAASVMGRTDLENASMEALASEILGWEGLKKDRFISLSRWDAFELSYDQVHYACADAHVSFEIGKKLRAWEDFDF</sequence>
<protein>
    <recommendedName>
        <fullName evidence="3">3'-5' exonuclease domain-containing protein</fullName>
    </recommendedName>
</protein>
<dbReference type="InterPro" id="IPR051132">
    <property type="entry name" value="3-5_Exonuclease_domain"/>
</dbReference>
<keyword evidence="5" id="KW-1185">Reference proteome</keyword>
<dbReference type="AlphaFoldDB" id="A0A834Z8D5"/>
<dbReference type="Pfam" id="PF01612">
    <property type="entry name" value="DNA_pol_A_exo1"/>
    <property type="match status" value="1"/>
</dbReference>
<dbReference type="CDD" id="cd06141">
    <property type="entry name" value="WRN_exo"/>
    <property type="match status" value="1"/>
</dbReference>
<feature type="domain" description="3'-5' exonuclease" evidence="3">
    <location>
        <begin position="72"/>
        <end position="208"/>
    </location>
</feature>
<dbReference type="PANTHER" id="PTHR13620">
    <property type="entry name" value="3-5 EXONUCLEASE"/>
    <property type="match status" value="1"/>
</dbReference>
<dbReference type="GO" id="GO:0006139">
    <property type="term" value="P:nucleobase-containing compound metabolic process"/>
    <property type="evidence" value="ECO:0007669"/>
    <property type="project" value="InterPro"/>
</dbReference>
<keyword evidence="2" id="KW-0378">Hydrolase</keyword>
<dbReference type="GO" id="GO:0005634">
    <property type="term" value="C:nucleus"/>
    <property type="evidence" value="ECO:0007669"/>
    <property type="project" value="TreeGrafter"/>
</dbReference>
<dbReference type="Proteomes" id="UP000655225">
    <property type="component" value="Unassembled WGS sequence"/>
</dbReference>
<evidence type="ECO:0000313" key="4">
    <source>
        <dbReference type="EMBL" id="KAF8401295.1"/>
    </source>
</evidence>
<name>A0A834Z8D5_TETSI</name>
<dbReference type="EMBL" id="JABCRI010000008">
    <property type="protein sequence ID" value="KAF8401295.1"/>
    <property type="molecule type" value="Genomic_DNA"/>
</dbReference>
<dbReference type="InterPro" id="IPR012337">
    <property type="entry name" value="RNaseH-like_sf"/>
</dbReference>
<keyword evidence="1" id="KW-0540">Nuclease</keyword>
<dbReference type="GO" id="GO:0005737">
    <property type="term" value="C:cytoplasm"/>
    <property type="evidence" value="ECO:0007669"/>
    <property type="project" value="TreeGrafter"/>
</dbReference>
<dbReference type="OrthoDB" id="10261556at2759"/>
<comment type="caution">
    <text evidence="4">The sequence shown here is derived from an EMBL/GenBank/DDBJ whole genome shotgun (WGS) entry which is preliminary data.</text>
</comment>
<dbReference type="InterPro" id="IPR036397">
    <property type="entry name" value="RNaseH_sf"/>
</dbReference>
<reference evidence="4 5" key="1">
    <citation type="submission" date="2020-04" db="EMBL/GenBank/DDBJ databases">
        <title>Plant Genome Project.</title>
        <authorList>
            <person name="Zhang R.-G."/>
        </authorList>
    </citation>
    <scope>NUCLEOTIDE SEQUENCE [LARGE SCALE GENOMIC DNA]</scope>
    <source>
        <strain evidence="4">YNK0</strain>
        <tissue evidence="4">Leaf</tissue>
    </source>
</reference>
<dbReference type="InterPro" id="IPR002562">
    <property type="entry name" value="3'-5'_exonuclease_dom"/>
</dbReference>
<gene>
    <name evidence="4" type="ORF">HHK36_012228</name>
</gene>
<dbReference type="SUPFAM" id="SSF53098">
    <property type="entry name" value="Ribonuclease H-like"/>
    <property type="match status" value="1"/>
</dbReference>
<dbReference type="PANTHER" id="PTHR13620:SF59">
    <property type="entry name" value="POLYNUCLEOTIDYL TRANSFERASE, RIBONUCLEASE H-LIKE SUPERFAMILY PROTEIN"/>
    <property type="match status" value="1"/>
</dbReference>
<evidence type="ECO:0000313" key="5">
    <source>
        <dbReference type="Proteomes" id="UP000655225"/>
    </source>
</evidence>
<evidence type="ECO:0000256" key="1">
    <source>
        <dbReference type="ARBA" id="ARBA00022722"/>
    </source>
</evidence>
<evidence type="ECO:0000259" key="3">
    <source>
        <dbReference type="Pfam" id="PF01612"/>
    </source>
</evidence>
<dbReference type="Gene3D" id="3.30.420.10">
    <property type="entry name" value="Ribonuclease H-like superfamily/Ribonuclease H"/>
    <property type="match status" value="1"/>
</dbReference>
<accession>A0A834Z8D5</accession>